<comment type="caution">
    <text evidence="13">The sequence shown here is derived from an EMBL/GenBank/DDBJ whole genome shotgun (WGS) entry which is preliminary data.</text>
</comment>
<dbReference type="InterPro" id="IPR000297">
    <property type="entry name" value="PPIase_PpiC"/>
</dbReference>
<dbReference type="InterPro" id="IPR046357">
    <property type="entry name" value="PPIase_dom_sf"/>
</dbReference>
<dbReference type="Gene3D" id="6.10.140.970">
    <property type="match status" value="1"/>
</dbReference>
<evidence type="ECO:0000256" key="2">
    <source>
        <dbReference type="ARBA" id="ARBA00022475"/>
    </source>
</evidence>
<dbReference type="PANTHER" id="PTHR47529:SF1">
    <property type="entry name" value="PERIPLASMIC CHAPERONE PPID"/>
    <property type="match status" value="1"/>
</dbReference>
<dbReference type="InterPro" id="IPR023058">
    <property type="entry name" value="PPIase_PpiC_CS"/>
</dbReference>
<keyword evidence="6" id="KW-0472">Membrane</keyword>
<evidence type="ECO:0000256" key="5">
    <source>
        <dbReference type="ARBA" id="ARBA00022989"/>
    </source>
</evidence>
<name>A0ABV7HR48_9GAMM</name>
<dbReference type="Gene3D" id="3.10.50.40">
    <property type="match status" value="1"/>
</dbReference>
<comment type="subcellular location">
    <subcellularLocation>
        <location evidence="1">Cell inner membrane</location>
        <topology evidence="1">Single-pass type II membrane protein</topology>
        <orientation evidence="1">Periplasmic side</orientation>
    </subcellularLocation>
</comment>
<dbReference type="Proteomes" id="UP001595548">
    <property type="component" value="Unassembled WGS sequence"/>
</dbReference>
<proteinExistence type="inferred from homology"/>
<comment type="similarity">
    <text evidence="8">Belongs to the PpiD chaperone family.</text>
</comment>
<evidence type="ECO:0000256" key="9">
    <source>
        <dbReference type="ARBA" id="ARBA00040743"/>
    </source>
</evidence>
<evidence type="ECO:0000256" key="8">
    <source>
        <dbReference type="ARBA" id="ARBA00038408"/>
    </source>
</evidence>
<reference evidence="14" key="1">
    <citation type="journal article" date="2019" name="Int. J. Syst. Evol. Microbiol.">
        <title>The Global Catalogue of Microorganisms (GCM) 10K type strain sequencing project: providing services to taxonomists for standard genome sequencing and annotation.</title>
        <authorList>
            <consortium name="The Broad Institute Genomics Platform"/>
            <consortium name="The Broad Institute Genome Sequencing Center for Infectious Disease"/>
            <person name="Wu L."/>
            <person name="Ma J."/>
        </authorList>
    </citation>
    <scope>NUCLEOTIDE SEQUENCE [LARGE SCALE GENOMIC DNA]</scope>
    <source>
        <strain evidence="14">KCTC 52141</strain>
    </source>
</reference>
<keyword evidence="11" id="KW-0413">Isomerase</keyword>
<keyword evidence="11" id="KW-0697">Rotamase</keyword>
<evidence type="ECO:0000313" key="14">
    <source>
        <dbReference type="Proteomes" id="UP001595548"/>
    </source>
</evidence>
<gene>
    <name evidence="13" type="ORF">ACFOEB_07310</name>
</gene>
<keyword evidence="14" id="KW-1185">Reference proteome</keyword>
<evidence type="ECO:0000256" key="11">
    <source>
        <dbReference type="PROSITE-ProRule" id="PRU00278"/>
    </source>
</evidence>
<dbReference type="Gene3D" id="1.10.4030.10">
    <property type="entry name" value="Porin chaperone SurA, peptide-binding domain"/>
    <property type="match status" value="1"/>
</dbReference>
<dbReference type="EMBL" id="JBHRTL010000006">
    <property type="protein sequence ID" value="MFC3155005.1"/>
    <property type="molecule type" value="Genomic_DNA"/>
</dbReference>
<evidence type="ECO:0000256" key="6">
    <source>
        <dbReference type="ARBA" id="ARBA00023136"/>
    </source>
</evidence>
<evidence type="ECO:0000256" key="3">
    <source>
        <dbReference type="ARBA" id="ARBA00022519"/>
    </source>
</evidence>
<dbReference type="InterPro" id="IPR052029">
    <property type="entry name" value="PpiD_chaperone"/>
</dbReference>
<feature type="domain" description="PpiC" evidence="12">
    <location>
        <begin position="267"/>
        <end position="359"/>
    </location>
</feature>
<accession>A0ABV7HR48</accession>
<protein>
    <recommendedName>
        <fullName evidence="9">Periplasmic chaperone PpiD</fullName>
    </recommendedName>
    <alternativeName>
        <fullName evidence="10">Periplasmic folding chaperone</fullName>
    </alternativeName>
</protein>
<dbReference type="PANTHER" id="PTHR47529">
    <property type="entry name" value="PEPTIDYL-PROLYL CIS-TRANS ISOMERASE D"/>
    <property type="match status" value="1"/>
</dbReference>
<dbReference type="SUPFAM" id="SSF54534">
    <property type="entry name" value="FKBP-like"/>
    <property type="match status" value="1"/>
</dbReference>
<keyword evidence="2" id="KW-1003">Cell membrane</keyword>
<dbReference type="Pfam" id="PF13624">
    <property type="entry name" value="SurA_N_3"/>
    <property type="match status" value="1"/>
</dbReference>
<evidence type="ECO:0000256" key="7">
    <source>
        <dbReference type="ARBA" id="ARBA00023186"/>
    </source>
</evidence>
<evidence type="ECO:0000256" key="1">
    <source>
        <dbReference type="ARBA" id="ARBA00004382"/>
    </source>
</evidence>
<dbReference type="SUPFAM" id="SSF109998">
    <property type="entry name" value="Triger factor/SurA peptide-binding domain-like"/>
    <property type="match status" value="1"/>
</dbReference>
<evidence type="ECO:0000259" key="12">
    <source>
        <dbReference type="PROSITE" id="PS50198"/>
    </source>
</evidence>
<keyword evidence="5" id="KW-1133">Transmembrane helix</keyword>
<evidence type="ECO:0000256" key="10">
    <source>
        <dbReference type="ARBA" id="ARBA00042775"/>
    </source>
</evidence>
<dbReference type="PROSITE" id="PS01096">
    <property type="entry name" value="PPIC_PPIASE_1"/>
    <property type="match status" value="1"/>
</dbReference>
<evidence type="ECO:0000256" key="4">
    <source>
        <dbReference type="ARBA" id="ARBA00022692"/>
    </source>
</evidence>
<keyword evidence="4" id="KW-0812">Transmembrane</keyword>
<evidence type="ECO:0000313" key="13">
    <source>
        <dbReference type="EMBL" id="MFC3155005.1"/>
    </source>
</evidence>
<dbReference type="Pfam" id="PF00639">
    <property type="entry name" value="Rotamase"/>
    <property type="match status" value="1"/>
</dbReference>
<organism evidence="13 14">
    <name type="scientific">Gilvimarinus japonicus</name>
    <dbReference type="NCBI Taxonomy" id="1796469"/>
    <lineage>
        <taxon>Bacteria</taxon>
        <taxon>Pseudomonadati</taxon>
        <taxon>Pseudomonadota</taxon>
        <taxon>Gammaproteobacteria</taxon>
        <taxon>Cellvibrionales</taxon>
        <taxon>Cellvibrionaceae</taxon>
        <taxon>Gilvimarinus</taxon>
    </lineage>
</organism>
<sequence length="620" mass="67238">MLQTMRDNSKGVVAGILVGLLVIIFALSGAEALFSSTNTSQTVLTINGQDITETEVTRAIEQQKQQLRSRFGDSVPEDFLSSENLREPAIENLVRRTLLTQAAQEAGMTVSDARLNSVITSIPAFQNLDGEFDPDRYQQSLRMLAYTPASYKRELTRDLTVNQLASGVSGTNFVTDAELQYLIELNNQTRDFSFVTFNAEKLMESIDVSEAEIEQYYQQNSERFTVPEKVAVEYIDLSVDELAANESVDEAELRTQYEENIEDFAPSVERHAAHILLEDPSDEKIAEVQAKLNSNADFAELAAEYSDDLGSKDSGGDLGVSGGDAFPEDFEEALAGLSVGEVSGPVTTDAGTHFIKLLEESGGEPTSFAEQKEQLAEQAKRTAAEARFIELLDQLEDLSYNAESLANVAEQLNVKVAQSELFARSGGNGISASPAVAKAAFSEEVLTHDNASEVIELAPDRVVVVKKIAHEPSFVKPLGEVSDQIATTLREEQAANLLAEKGKSLQSRLLEGADLAQLAETEALEVTSLEAVERGNMEQPRGVVEFAFSMAHPSADGVSVDGFGANGEYSVVVLSAVNVPQEDIPDTEKASVSQSLASLLGNADFASYQQYLEETADIER</sequence>
<dbReference type="InterPro" id="IPR027304">
    <property type="entry name" value="Trigger_fact/SurA_dom_sf"/>
</dbReference>
<dbReference type="RefSeq" id="WP_382415515.1">
    <property type="nucleotide sequence ID" value="NZ_AP031500.1"/>
</dbReference>
<keyword evidence="3" id="KW-0997">Cell inner membrane</keyword>
<keyword evidence="7" id="KW-0143">Chaperone</keyword>
<dbReference type="PROSITE" id="PS50198">
    <property type="entry name" value="PPIC_PPIASE_2"/>
    <property type="match status" value="1"/>
</dbReference>